<evidence type="ECO:0000313" key="3">
    <source>
        <dbReference type="Proteomes" id="UP001219934"/>
    </source>
</evidence>
<proteinExistence type="predicted"/>
<feature type="non-terminal residue" evidence="2">
    <location>
        <position position="204"/>
    </location>
</feature>
<feature type="compositionally biased region" description="Low complexity" evidence="1">
    <location>
        <begin position="133"/>
        <end position="142"/>
    </location>
</feature>
<feature type="compositionally biased region" description="Polar residues" evidence="1">
    <location>
        <begin position="54"/>
        <end position="76"/>
    </location>
</feature>
<name>A0AAD6B4X9_9TELE</name>
<gene>
    <name evidence="2" type="ORF">JOQ06_001173</name>
</gene>
<feature type="region of interest" description="Disordered" evidence="1">
    <location>
        <begin position="1"/>
        <end position="148"/>
    </location>
</feature>
<comment type="caution">
    <text evidence="2">The sequence shown here is derived from an EMBL/GenBank/DDBJ whole genome shotgun (WGS) entry which is preliminary data.</text>
</comment>
<reference evidence="2" key="1">
    <citation type="submission" date="2022-11" db="EMBL/GenBank/DDBJ databases">
        <title>Chromosome-level genome of Pogonophryne albipinna.</title>
        <authorList>
            <person name="Jo E."/>
        </authorList>
    </citation>
    <scope>NUCLEOTIDE SEQUENCE</scope>
    <source>
        <strain evidence="2">SGF0006</strain>
        <tissue evidence="2">Muscle</tissue>
    </source>
</reference>
<dbReference type="EMBL" id="JAPTMU010000010">
    <property type="protein sequence ID" value="KAJ4936584.1"/>
    <property type="molecule type" value="Genomic_DNA"/>
</dbReference>
<feature type="compositionally biased region" description="Basic and acidic residues" evidence="1">
    <location>
        <begin position="77"/>
        <end position="95"/>
    </location>
</feature>
<accession>A0AAD6B4X9</accession>
<evidence type="ECO:0000256" key="1">
    <source>
        <dbReference type="SAM" id="MobiDB-lite"/>
    </source>
</evidence>
<protein>
    <submittedName>
        <fullName evidence="2">Uncharacterized protein</fullName>
    </submittedName>
</protein>
<dbReference type="AlphaFoldDB" id="A0AAD6B4X9"/>
<dbReference type="Proteomes" id="UP001219934">
    <property type="component" value="Unassembled WGS sequence"/>
</dbReference>
<evidence type="ECO:0000313" key="2">
    <source>
        <dbReference type="EMBL" id="KAJ4936584.1"/>
    </source>
</evidence>
<organism evidence="2 3">
    <name type="scientific">Pogonophryne albipinna</name>
    <dbReference type="NCBI Taxonomy" id="1090488"/>
    <lineage>
        <taxon>Eukaryota</taxon>
        <taxon>Metazoa</taxon>
        <taxon>Chordata</taxon>
        <taxon>Craniata</taxon>
        <taxon>Vertebrata</taxon>
        <taxon>Euteleostomi</taxon>
        <taxon>Actinopterygii</taxon>
        <taxon>Neopterygii</taxon>
        <taxon>Teleostei</taxon>
        <taxon>Neoteleostei</taxon>
        <taxon>Acanthomorphata</taxon>
        <taxon>Eupercaria</taxon>
        <taxon>Perciformes</taxon>
        <taxon>Notothenioidei</taxon>
        <taxon>Pogonophryne</taxon>
    </lineage>
</organism>
<keyword evidence="3" id="KW-1185">Reference proteome</keyword>
<sequence length="204" mass="22201">MSKSYRLGGPAVGSKSPRLRKEPQSNRSCMLRIGERLMRAGSEGNLVERPIPVQSRSEASSSRLAQGPNGRTQPTNLEDKPTEHTEDNSSKEKSPSKVSSSSSSPAVDSCTERLLQKKPYPNSSPLCHPEPPSGGAAPRSPSTLPRSHITAARATAGRDSQLVSLEAQHSEVERKKDVFLDHLRQKYPHHAAIIMGHQGRKGEQ</sequence>